<protein>
    <submittedName>
        <fullName evidence="1">Uncharacterized protein</fullName>
    </submittedName>
</protein>
<sequence length="223" mass="25182">MEESEPVKHLIGPIILEFRERGHRVSMTFSEGMETLRRINDETEMLEGVEVPRTIELTTSGGADPDMHARVELRDGSPVLTELSWKSAPGQTEIRPKHLRQTDISKLVTDLVMSTIPLKGVPPLSNPDALTAAAVRERQQLIKQSSATVRRFVERQRLPRARRVMTPEFLQSVAAVYRENIEGKPTKAVSEMFNVQSRQASKYVDAARRRGYLPKTVRGQKKA</sequence>
<comment type="caution">
    <text evidence="1">The sequence shown here is derived from an EMBL/GenBank/DDBJ whole genome shotgun (WGS) entry which is preliminary data.</text>
</comment>
<gene>
    <name evidence="1" type="ORF">NGTWS1702_24730</name>
</gene>
<proteinExistence type="predicted"/>
<organism evidence="1 2">
    <name type="scientific">Mycolicibacterium cyprinidarum</name>
    <dbReference type="NCBI Taxonomy" id="2860311"/>
    <lineage>
        <taxon>Bacteria</taxon>
        <taxon>Bacillati</taxon>
        <taxon>Actinomycetota</taxon>
        <taxon>Actinomycetes</taxon>
        <taxon>Mycobacteriales</taxon>
        <taxon>Mycobacteriaceae</taxon>
        <taxon>Mycolicibacterium</taxon>
    </lineage>
</organism>
<reference evidence="1 2" key="1">
    <citation type="submission" date="2021-08" db="EMBL/GenBank/DDBJ databases">
        <title>Draft genome sequence of Mycolicibacterium sp. NGTWS1702 strain.</title>
        <authorList>
            <person name="Matsumoto M."/>
            <person name="Tang B.C.C."/>
            <person name="Machida Y."/>
            <person name="Matoyama H."/>
            <person name="Kishihara T."/>
            <person name="Sato S."/>
            <person name="Kondo I."/>
            <person name="Sano M."/>
            <person name="Kato G."/>
        </authorList>
    </citation>
    <scope>NUCLEOTIDE SEQUENCE [LARGE SCALE GENOMIC DNA]</scope>
    <source>
        <strain evidence="1 2">NGTWSNA01</strain>
    </source>
</reference>
<dbReference type="EMBL" id="BPRH01002590">
    <property type="protein sequence ID" value="GJF17780.1"/>
    <property type="molecule type" value="Genomic_DNA"/>
</dbReference>
<accession>A0ABQ4VFB3</accession>
<evidence type="ECO:0000313" key="1">
    <source>
        <dbReference type="EMBL" id="GJF17780.1"/>
    </source>
</evidence>
<keyword evidence="2" id="KW-1185">Reference proteome</keyword>
<name>A0ABQ4VFB3_9MYCO</name>
<evidence type="ECO:0000313" key="2">
    <source>
        <dbReference type="Proteomes" id="UP001060504"/>
    </source>
</evidence>
<dbReference type="Proteomes" id="UP001060504">
    <property type="component" value="Unassembled WGS sequence"/>
</dbReference>